<organism evidence="1 3">
    <name type="scientific">Staphylococcus delphini</name>
    <dbReference type="NCBI Taxonomy" id="53344"/>
    <lineage>
        <taxon>Bacteria</taxon>
        <taxon>Bacillati</taxon>
        <taxon>Bacillota</taxon>
        <taxon>Bacilli</taxon>
        <taxon>Bacillales</taxon>
        <taxon>Staphylococcaceae</taxon>
        <taxon>Staphylococcus</taxon>
        <taxon>Staphylococcus intermedius group</taxon>
    </lineage>
</organism>
<evidence type="ECO:0000313" key="4">
    <source>
        <dbReference type="Proteomes" id="UP000266198"/>
    </source>
</evidence>
<keyword evidence="4" id="KW-1185">Reference proteome</keyword>
<dbReference type="EMBL" id="MWUR01000010">
    <property type="protein sequence ID" value="PCF50097.1"/>
    <property type="molecule type" value="Genomic_DNA"/>
</dbReference>
<evidence type="ECO:0008006" key="5">
    <source>
        <dbReference type="Google" id="ProtNLM"/>
    </source>
</evidence>
<reference evidence="1 3" key="1">
    <citation type="journal article" date="2017" name="PLoS ONE">
        <title>Development of a real-time PCR for detection of Staphylococcus pseudintermedius using a novel automated comparison of whole-genome sequences.</title>
        <authorList>
            <person name="Verstappen K.M."/>
            <person name="Huijbregts L."/>
            <person name="Spaninks M."/>
            <person name="Wagenaar J.A."/>
            <person name="Fluit A.C."/>
            <person name="Duim B."/>
        </authorList>
    </citation>
    <scope>NUCLEOTIDE SEQUENCE [LARGE SCALE GENOMIC DNA]</scope>
    <source>
        <strain evidence="1 3">15S02591-1</strain>
    </source>
</reference>
<comment type="caution">
    <text evidence="1">The sequence shown here is derived from an EMBL/GenBank/DDBJ whole genome shotgun (WGS) entry which is preliminary data.</text>
</comment>
<evidence type="ECO:0000313" key="3">
    <source>
        <dbReference type="Proteomes" id="UP000217473"/>
    </source>
</evidence>
<dbReference type="Proteomes" id="UP000217473">
    <property type="component" value="Unassembled WGS sequence"/>
</dbReference>
<dbReference type="AlphaFoldDB" id="A0AAX0QSQ7"/>
<sequence length="126" mass="15071">MSLCVVNYYDTRNKYLSSVLFDSDVDAMEELESNNYYMKKWGNYYNDETQKYAVIEKCIRNIRYSANNSNDELKCFVLFSRERYKEEYSKDFVSAYISDEAGVKKLINELYSVDDFNNLIYSYEVI</sequence>
<proteinExistence type="predicted"/>
<evidence type="ECO:0000313" key="1">
    <source>
        <dbReference type="EMBL" id="PCF50097.1"/>
    </source>
</evidence>
<protein>
    <recommendedName>
        <fullName evidence="5">Phage protein</fullName>
    </recommendedName>
</protein>
<accession>A0AAX0QSQ7</accession>
<dbReference type="RefSeq" id="WP_096597392.1">
    <property type="nucleotide sequence ID" value="NZ_LR134263.1"/>
</dbReference>
<reference evidence="2 4" key="2">
    <citation type="submission" date="2017-06" db="EMBL/GenBank/DDBJ databases">
        <title>Identification of a new gene, sdsY, involved in staphylococcal internalization in non-professional phagocytic cells (NPPCs).</title>
        <authorList>
            <person name="Maali Y."/>
            <person name="Martins-Simoes P."/>
            <person name="Trouillet-Assant S."/>
            <person name="Laurent F."/>
            <person name="Diot A."/>
            <person name="Verhoeven P."/>
            <person name="Bouvard D."/>
            <person name="Vandenesch F."/>
            <person name="Bes M."/>
        </authorList>
    </citation>
    <scope>NUCLEOTIDE SEQUENCE [LARGE SCALE GENOMIC DNA]</scope>
    <source>
        <strain evidence="2 4">Heidy</strain>
    </source>
</reference>
<evidence type="ECO:0000313" key="2">
    <source>
        <dbReference type="EMBL" id="RIZ56271.1"/>
    </source>
</evidence>
<gene>
    <name evidence="1" type="ORF">B5C07_07775</name>
    <name evidence="2" type="ORF">CDL68_01650</name>
</gene>
<dbReference type="EMBL" id="NIPK01000002">
    <property type="protein sequence ID" value="RIZ56271.1"/>
    <property type="molecule type" value="Genomic_DNA"/>
</dbReference>
<name>A0AAX0QSQ7_9STAP</name>
<dbReference type="Proteomes" id="UP000266198">
    <property type="component" value="Unassembled WGS sequence"/>
</dbReference>